<gene>
    <name evidence="3" type="ORF">CLLI_11630</name>
</gene>
<organism evidence="3 4">
    <name type="scientific">Clostridium liquoris</name>
    <dbReference type="NCBI Taxonomy" id="1289519"/>
    <lineage>
        <taxon>Bacteria</taxon>
        <taxon>Bacillati</taxon>
        <taxon>Bacillota</taxon>
        <taxon>Clostridia</taxon>
        <taxon>Eubacteriales</taxon>
        <taxon>Clostridiaceae</taxon>
        <taxon>Clostridium</taxon>
    </lineage>
</organism>
<feature type="transmembrane region" description="Helical" evidence="1">
    <location>
        <begin position="195"/>
        <end position="221"/>
    </location>
</feature>
<dbReference type="PANTHER" id="PTHR43592:SF15">
    <property type="entry name" value="CAAX AMINO TERMINAL PROTEASE FAMILY PROTEIN"/>
    <property type="match status" value="1"/>
</dbReference>
<keyword evidence="1" id="KW-0472">Membrane</keyword>
<name>A0A2T0B5C5_9CLOT</name>
<evidence type="ECO:0000313" key="4">
    <source>
        <dbReference type="Proteomes" id="UP000239706"/>
    </source>
</evidence>
<reference evidence="3 4" key="1">
    <citation type="submission" date="2018-03" db="EMBL/GenBank/DDBJ databases">
        <title>Genome sequence of Clostridium liquoris DSM 100320.</title>
        <authorList>
            <person name="Poehlein A."/>
            <person name="Daniel R."/>
        </authorList>
    </citation>
    <scope>NUCLEOTIDE SEQUENCE [LARGE SCALE GENOMIC DNA]</scope>
    <source>
        <strain evidence="3 4">DSM 100320</strain>
    </source>
</reference>
<feature type="transmembrane region" description="Helical" evidence="1">
    <location>
        <begin position="233"/>
        <end position="254"/>
    </location>
</feature>
<feature type="transmembrane region" description="Helical" evidence="1">
    <location>
        <begin position="160"/>
        <end position="183"/>
    </location>
</feature>
<dbReference type="Proteomes" id="UP000239706">
    <property type="component" value="Unassembled WGS sequence"/>
</dbReference>
<keyword evidence="1" id="KW-1133">Transmembrane helix</keyword>
<feature type="transmembrane region" description="Helical" evidence="1">
    <location>
        <begin position="114"/>
        <end position="137"/>
    </location>
</feature>
<dbReference type="AlphaFoldDB" id="A0A2T0B5C5"/>
<dbReference type="GO" id="GO:0006508">
    <property type="term" value="P:proteolysis"/>
    <property type="evidence" value="ECO:0007669"/>
    <property type="project" value="UniProtKB-KW"/>
</dbReference>
<feature type="transmembrane region" description="Helical" evidence="1">
    <location>
        <begin position="56"/>
        <end position="89"/>
    </location>
</feature>
<evidence type="ECO:0000313" key="3">
    <source>
        <dbReference type="EMBL" id="PRR79101.1"/>
    </source>
</evidence>
<evidence type="ECO:0000256" key="1">
    <source>
        <dbReference type="SAM" id="Phobius"/>
    </source>
</evidence>
<evidence type="ECO:0000259" key="2">
    <source>
        <dbReference type="Pfam" id="PF02517"/>
    </source>
</evidence>
<keyword evidence="3" id="KW-0378">Hydrolase</keyword>
<proteinExistence type="predicted"/>
<dbReference type="EMBL" id="PVXO01000032">
    <property type="protein sequence ID" value="PRR79101.1"/>
    <property type="molecule type" value="Genomic_DNA"/>
</dbReference>
<dbReference type="InterPro" id="IPR003675">
    <property type="entry name" value="Rce1/LyrA-like_dom"/>
</dbReference>
<feature type="transmembrane region" description="Helical" evidence="1">
    <location>
        <begin position="30"/>
        <end position="50"/>
    </location>
</feature>
<dbReference type="PANTHER" id="PTHR43592">
    <property type="entry name" value="CAAX AMINO TERMINAL PROTEASE"/>
    <property type="match status" value="1"/>
</dbReference>
<dbReference type="OrthoDB" id="4177129at2"/>
<keyword evidence="3" id="KW-0645">Protease</keyword>
<keyword evidence="1" id="KW-0812">Transmembrane</keyword>
<protein>
    <submittedName>
        <fullName evidence="3">CAAX amino terminal protease self-immunity</fullName>
    </submittedName>
</protein>
<keyword evidence="4" id="KW-1185">Reference proteome</keyword>
<dbReference type="GO" id="GO:0080120">
    <property type="term" value="P:CAAX-box protein maturation"/>
    <property type="evidence" value="ECO:0007669"/>
    <property type="project" value="UniProtKB-ARBA"/>
</dbReference>
<dbReference type="GO" id="GO:0004175">
    <property type="term" value="F:endopeptidase activity"/>
    <property type="evidence" value="ECO:0007669"/>
    <property type="project" value="UniProtKB-ARBA"/>
</dbReference>
<feature type="transmembrane region" description="Helical" evidence="1">
    <location>
        <begin position="6"/>
        <end position="23"/>
    </location>
</feature>
<accession>A0A2T0B5C5</accession>
<feature type="domain" description="CAAX prenyl protease 2/Lysostaphin resistance protein A-like" evidence="2">
    <location>
        <begin position="160"/>
        <end position="246"/>
    </location>
</feature>
<sequence>MPYILYIHNIIVLCILWGGEALIKINLIKNIIIFSLIYLPPLLVFWKLWINKDKNKILLLIISILYLILSIFTQNLLPFILVLICIKYIRYDVQLYRDYDMYNFNIRNFKFMKALSYSIFSYIMTIIIATIALNFFVKYKITLKDQEIVSFMDKMPLNRFIYMIPVTVIFAPVVEEFIFRWLLFEKLFKNRIGIYFSAIISSFIFAAIHFNIKSFSAIMWVGLFNCFLINKKGYWYAVFNHGLFNSISTFVLLFEKLGIIRF</sequence>
<comment type="caution">
    <text evidence="3">The sequence shown here is derived from an EMBL/GenBank/DDBJ whole genome shotgun (WGS) entry which is preliminary data.</text>
</comment>
<dbReference type="Pfam" id="PF02517">
    <property type="entry name" value="Rce1-like"/>
    <property type="match status" value="1"/>
</dbReference>